<keyword evidence="5 11" id="KW-0808">Transferase</keyword>
<evidence type="ECO:0000256" key="10">
    <source>
        <dbReference type="ARBA" id="ARBA00048721"/>
    </source>
</evidence>
<dbReference type="InterPro" id="IPR005248">
    <property type="entry name" value="NadD/NMNAT"/>
</dbReference>
<dbReference type="InterPro" id="IPR004821">
    <property type="entry name" value="Cyt_trans-like"/>
</dbReference>
<dbReference type="PANTHER" id="PTHR39321">
    <property type="entry name" value="NICOTINATE-NUCLEOTIDE ADENYLYLTRANSFERASE-RELATED"/>
    <property type="match status" value="1"/>
</dbReference>
<dbReference type="InterPro" id="IPR014729">
    <property type="entry name" value="Rossmann-like_a/b/a_fold"/>
</dbReference>
<dbReference type="GO" id="GO:0009435">
    <property type="term" value="P:NAD+ biosynthetic process"/>
    <property type="evidence" value="ECO:0007669"/>
    <property type="project" value="UniProtKB-UniRule"/>
</dbReference>
<evidence type="ECO:0000256" key="3">
    <source>
        <dbReference type="ARBA" id="ARBA00009014"/>
    </source>
</evidence>
<dbReference type="PANTHER" id="PTHR39321:SF3">
    <property type="entry name" value="PHOSPHOPANTETHEINE ADENYLYLTRANSFERASE"/>
    <property type="match status" value="1"/>
</dbReference>
<evidence type="ECO:0000256" key="9">
    <source>
        <dbReference type="ARBA" id="ARBA00023027"/>
    </source>
</evidence>
<sequence length="229" mass="26034">MLTMSRYRPLVLLGGSFDPIHNGHLWMAHEVNQEITTQGIQAEIKFLPTAGSPFKNTATSTKHRLAMLRQALRDTPFSIDRTEVNSPPPTYTLDTLTLIRQRIGPDRPLIFVLGQDSFDSLPRWKGGYELLEMAHLWVFPRIEHQEQAVLTLPDALLEKKALTTEQLLKKPQGLLFIDEKTPPEISSTLIRQHLATSEQVKLLKKSLPTRVMGYNKSTKLYGFTSPYES</sequence>
<dbReference type="KEGG" id="mbah:HYN46_09985"/>
<dbReference type="CDD" id="cd02165">
    <property type="entry name" value="NMNAT"/>
    <property type="match status" value="1"/>
</dbReference>
<evidence type="ECO:0000256" key="2">
    <source>
        <dbReference type="ARBA" id="ARBA00005019"/>
    </source>
</evidence>
<dbReference type="HAMAP" id="MF_00244">
    <property type="entry name" value="NaMN_adenylyltr"/>
    <property type="match status" value="1"/>
</dbReference>
<dbReference type="Gene3D" id="3.40.50.620">
    <property type="entry name" value="HUPs"/>
    <property type="match status" value="1"/>
</dbReference>
<protein>
    <recommendedName>
        <fullName evidence="11">Probable nicotinate-nucleotide adenylyltransferase</fullName>
        <ecNumber evidence="11">2.7.7.18</ecNumber>
    </recommendedName>
    <alternativeName>
        <fullName evidence="11">Deamido-NAD(+) diphosphorylase</fullName>
    </alternativeName>
    <alternativeName>
        <fullName evidence="11">Deamido-NAD(+) pyrophosphorylase</fullName>
    </alternativeName>
    <alternativeName>
        <fullName evidence="11">Nicotinate mononucleotide adenylyltransferase</fullName>
        <shortName evidence="11">NaMN adenylyltransferase</shortName>
    </alternativeName>
</protein>
<evidence type="ECO:0000256" key="1">
    <source>
        <dbReference type="ARBA" id="ARBA00002324"/>
    </source>
</evidence>
<name>A0A345P780_9GAMM</name>
<keyword evidence="14" id="KW-1185">Reference proteome</keyword>
<dbReference type="UniPathway" id="UPA00253">
    <property type="reaction ID" value="UER00332"/>
</dbReference>
<dbReference type="AlphaFoldDB" id="A0A345P780"/>
<dbReference type="RefSeq" id="WP_114899249.1">
    <property type="nucleotide sequence ID" value="NZ_CP031222.1"/>
</dbReference>
<proteinExistence type="inferred from homology"/>
<reference evidence="13 14" key="1">
    <citation type="submission" date="2018-07" db="EMBL/GenBank/DDBJ databases">
        <title>Genome sequencing of Moraxellaceae gen. HYN0046.</title>
        <authorList>
            <person name="Kim M."/>
            <person name="Yi H."/>
        </authorList>
    </citation>
    <scope>NUCLEOTIDE SEQUENCE [LARGE SCALE GENOMIC DNA]</scope>
    <source>
        <strain evidence="13 14">HYN0046</strain>
    </source>
</reference>
<comment type="similarity">
    <text evidence="3 11">Belongs to the NadD family.</text>
</comment>
<gene>
    <name evidence="11 13" type="primary">nadD</name>
    <name evidence="13" type="ORF">HYN46_09985</name>
</gene>
<dbReference type="Proteomes" id="UP000253940">
    <property type="component" value="Chromosome"/>
</dbReference>
<comment type="pathway">
    <text evidence="2 11">Cofactor biosynthesis; NAD(+) biosynthesis; deamido-NAD(+) from nicotinate D-ribonucleotide: step 1/1.</text>
</comment>
<dbReference type="EMBL" id="CP031222">
    <property type="protein sequence ID" value="AXI03139.1"/>
    <property type="molecule type" value="Genomic_DNA"/>
</dbReference>
<keyword evidence="4 11" id="KW-0662">Pyridine nucleotide biosynthesis</keyword>
<dbReference type="OrthoDB" id="5295945at2"/>
<dbReference type="NCBIfam" id="TIGR00125">
    <property type="entry name" value="cyt_tran_rel"/>
    <property type="match status" value="1"/>
</dbReference>
<keyword evidence="6 11" id="KW-0548">Nucleotidyltransferase</keyword>
<evidence type="ECO:0000256" key="11">
    <source>
        <dbReference type="HAMAP-Rule" id="MF_00244"/>
    </source>
</evidence>
<dbReference type="NCBIfam" id="TIGR00482">
    <property type="entry name" value="nicotinate (nicotinamide) nucleotide adenylyltransferase"/>
    <property type="match status" value="1"/>
</dbReference>
<evidence type="ECO:0000256" key="5">
    <source>
        <dbReference type="ARBA" id="ARBA00022679"/>
    </source>
</evidence>
<dbReference type="Pfam" id="PF01467">
    <property type="entry name" value="CTP_transf_like"/>
    <property type="match status" value="1"/>
</dbReference>
<accession>A0A345P780</accession>
<evidence type="ECO:0000256" key="8">
    <source>
        <dbReference type="ARBA" id="ARBA00022840"/>
    </source>
</evidence>
<dbReference type="SUPFAM" id="SSF52374">
    <property type="entry name" value="Nucleotidylyl transferase"/>
    <property type="match status" value="1"/>
</dbReference>
<dbReference type="GO" id="GO:0005524">
    <property type="term" value="F:ATP binding"/>
    <property type="evidence" value="ECO:0007669"/>
    <property type="project" value="UniProtKB-KW"/>
</dbReference>
<keyword evidence="7 11" id="KW-0547">Nucleotide-binding</keyword>
<comment type="catalytic activity">
    <reaction evidence="10 11">
        <text>nicotinate beta-D-ribonucleotide + ATP + H(+) = deamido-NAD(+) + diphosphate</text>
        <dbReference type="Rhea" id="RHEA:22860"/>
        <dbReference type="ChEBI" id="CHEBI:15378"/>
        <dbReference type="ChEBI" id="CHEBI:30616"/>
        <dbReference type="ChEBI" id="CHEBI:33019"/>
        <dbReference type="ChEBI" id="CHEBI:57502"/>
        <dbReference type="ChEBI" id="CHEBI:58437"/>
        <dbReference type="EC" id="2.7.7.18"/>
    </reaction>
</comment>
<evidence type="ECO:0000313" key="14">
    <source>
        <dbReference type="Proteomes" id="UP000253940"/>
    </source>
</evidence>
<evidence type="ECO:0000259" key="12">
    <source>
        <dbReference type="Pfam" id="PF01467"/>
    </source>
</evidence>
<evidence type="ECO:0000313" key="13">
    <source>
        <dbReference type="EMBL" id="AXI03139.1"/>
    </source>
</evidence>
<feature type="domain" description="Cytidyltransferase-like" evidence="12">
    <location>
        <begin position="12"/>
        <end position="192"/>
    </location>
</feature>
<comment type="function">
    <text evidence="1 11">Catalyzes the reversible adenylation of nicotinate mononucleotide (NaMN) to nicotinic acid adenine dinucleotide (NaAD).</text>
</comment>
<dbReference type="GO" id="GO:0004515">
    <property type="term" value="F:nicotinate-nucleotide adenylyltransferase activity"/>
    <property type="evidence" value="ECO:0007669"/>
    <property type="project" value="UniProtKB-UniRule"/>
</dbReference>
<keyword evidence="9 11" id="KW-0520">NAD</keyword>
<dbReference type="EC" id="2.7.7.18" evidence="11"/>
<evidence type="ECO:0000256" key="6">
    <source>
        <dbReference type="ARBA" id="ARBA00022695"/>
    </source>
</evidence>
<evidence type="ECO:0000256" key="4">
    <source>
        <dbReference type="ARBA" id="ARBA00022642"/>
    </source>
</evidence>
<organism evidence="13 14">
    <name type="scientific">Aquirhabdus parva</name>
    <dbReference type="NCBI Taxonomy" id="2283318"/>
    <lineage>
        <taxon>Bacteria</taxon>
        <taxon>Pseudomonadati</taxon>
        <taxon>Pseudomonadota</taxon>
        <taxon>Gammaproteobacteria</taxon>
        <taxon>Moraxellales</taxon>
        <taxon>Moraxellaceae</taxon>
        <taxon>Aquirhabdus</taxon>
    </lineage>
</organism>
<evidence type="ECO:0000256" key="7">
    <source>
        <dbReference type="ARBA" id="ARBA00022741"/>
    </source>
</evidence>
<keyword evidence="8 11" id="KW-0067">ATP-binding</keyword>